<evidence type="ECO:0000256" key="7">
    <source>
        <dbReference type="ARBA" id="ARBA00023155"/>
    </source>
</evidence>
<evidence type="ECO:0000313" key="12">
    <source>
        <dbReference type="EMBL" id="KAK4750088.1"/>
    </source>
</evidence>
<evidence type="ECO:0000256" key="4">
    <source>
        <dbReference type="ARBA" id="ARBA00022833"/>
    </source>
</evidence>
<dbReference type="GO" id="GO:0005634">
    <property type="term" value="C:nucleus"/>
    <property type="evidence" value="ECO:0007669"/>
    <property type="project" value="UniProtKB-SubCell"/>
</dbReference>
<keyword evidence="2" id="KW-0479">Metal-binding</keyword>
<accession>A0AAN7JMP9</accession>
<keyword evidence="4" id="KW-0862">Zinc</keyword>
<dbReference type="NCBIfam" id="TIGR01566">
    <property type="entry name" value="ZF_HD_prot_N"/>
    <property type="match status" value="1"/>
</dbReference>
<proteinExistence type="predicted"/>
<evidence type="ECO:0000256" key="10">
    <source>
        <dbReference type="SAM" id="MobiDB-lite"/>
    </source>
</evidence>
<keyword evidence="7" id="KW-0371">Homeobox</keyword>
<dbReference type="FunFam" id="1.10.10.60:FF:000257">
    <property type="entry name" value="Zinc-finger homeodomain protein 2"/>
    <property type="match status" value="1"/>
</dbReference>
<feature type="compositionally biased region" description="Basic residues" evidence="10">
    <location>
        <begin position="166"/>
        <end position="175"/>
    </location>
</feature>
<comment type="caution">
    <text evidence="12">The sequence shown here is derived from an EMBL/GenBank/DDBJ whole genome shotgun (WGS) entry which is preliminary data.</text>
</comment>
<dbReference type="NCBIfam" id="TIGR01565">
    <property type="entry name" value="homeo_ZF_HD"/>
    <property type="match status" value="1"/>
</dbReference>
<keyword evidence="9" id="KW-0539">Nucleus</keyword>
<dbReference type="GO" id="GO:0000976">
    <property type="term" value="F:transcription cis-regulatory region binding"/>
    <property type="evidence" value="ECO:0007669"/>
    <property type="project" value="TreeGrafter"/>
</dbReference>
<evidence type="ECO:0000259" key="11">
    <source>
        <dbReference type="PROSITE" id="PS51523"/>
    </source>
</evidence>
<dbReference type="AlphaFoldDB" id="A0AAN7JMP9"/>
<evidence type="ECO:0000256" key="1">
    <source>
        <dbReference type="ARBA" id="ARBA00004123"/>
    </source>
</evidence>
<evidence type="ECO:0000256" key="6">
    <source>
        <dbReference type="ARBA" id="ARBA00023125"/>
    </source>
</evidence>
<dbReference type="SUPFAM" id="SSF46689">
    <property type="entry name" value="Homeodomain-like"/>
    <property type="match status" value="1"/>
</dbReference>
<dbReference type="InterPro" id="IPR006456">
    <property type="entry name" value="ZF_HD_homeobox_Cys/His_dimer"/>
</dbReference>
<evidence type="ECO:0000256" key="9">
    <source>
        <dbReference type="ARBA" id="ARBA00023242"/>
    </source>
</evidence>
<organism evidence="12 13">
    <name type="scientific">Trapa incisa</name>
    <dbReference type="NCBI Taxonomy" id="236973"/>
    <lineage>
        <taxon>Eukaryota</taxon>
        <taxon>Viridiplantae</taxon>
        <taxon>Streptophyta</taxon>
        <taxon>Embryophyta</taxon>
        <taxon>Tracheophyta</taxon>
        <taxon>Spermatophyta</taxon>
        <taxon>Magnoliopsida</taxon>
        <taxon>eudicotyledons</taxon>
        <taxon>Gunneridae</taxon>
        <taxon>Pentapetalae</taxon>
        <taxon>rosids</taxon>
        <taxon>malvids</taxon>
        <taxon>Myrtales</taxon>
        <taxon>Lythraceae</taxon>
        <taxon>Trapa</taxon>
    </lineage>
</organism>
<keyword evidence="3" id="KW-0863">Zinc-finger</keyword>
<dbReference type="PANTHER" id="PTHR31948">
    <property type="entry name" value="ZINC-FINGER HOMEODOMAIN PROTEIN 2"/>
    <property type="match status" value="1"/>
</dbReference>
<dbReference type="GO" id="GO:0050793">
    <property type="term" value="P:regulation of developmental process"/>
    <property type="evidence" value="ECO:0007669"/>
    <property type="project" value="TreeGrafter"/>
</dbReference>
<keyword evidence="8" id="KW-0804">Transcription</keyword>
<comment type="subcellular location">
    <subcellularLocation>
        <location evidence="1">Nucleus</location>
    </subcellularLocation>
</comment>
<dbReference type="Gene3D" id="1.10.10.60">
    <property type="entry name" value="Homeodomain-like"/>
    <property type="match status" value="1"/>
</dbReference>
<evidence type="ECO:0000256" key="3">
    <source>
        <dbReference type="ARBA" id="ARBA00022771"/>
    </source>
</evidence>
<keyword evidence="5" id="KW-0805">Transcription regulation</keyword>
<evidence type="ECO:0000256" key="8">
    <source>
        <dbReference type="ARBA" id="ARBA00023163"/>
    </source>
</evidence>
<keyword evidence="6" id="KW-0238">DNA-binding</keyword>
<name>A0AAN7JMP9_9MYRT</name>
<dbReference type="Pfam" id="PF04770">
    <property type="entry name" value="ZF-HD_dimer"/>
    <property type="match status" value="1"/>
</dbReference>
<dbReference type="GO" id="GO:0008270">
    <property type="term" value="F:zinc ion binding"/>
    <property type="evidence" value="ECO:0007669"/>
    <property type="project" value="UniProtKB-KW"/>
</dbReference>
<evidence type="ECO:0000256" key="5">
    <source>
        <dbReference type="ARBA" id="ARBA00023015"/>
    </source>
</evidence>
<dbReference type="PROSITE" id="PS51523">
    <property type="entry name" value="ZF_HD_DIMER"/>
    <property type="match status" value="1"/>
</dbReference>
<protein>
    <recommendedName>
        <fullName evidence="11">ZF-HD dimerization-type domain-containing protein</fullName>
    </recommendedName>
</protein>
<dbReference type="InterPro" id="IPR009057">
    <property type="entry name" value="Homeodomain-like_sf"/>
</dbReference>
<evidence type="ECO:0000256" key="2">
    <source>
        <dbReference type="ARBA" id="ARBA00022723"/>
    </source>
</evidence>
<dbReference type="Proteomes" id="UP001345219">
    <property type="component" value="Chromosome 21"/>
</dbReference>
<sequence length="322" mass="36020">MDLTPTPTNATAGTIKDLDLEPDIPTRNQSFGKPFSFSNGVLKRHHHQGPPLPLTPPDGFTYRECLKNHAASLGRHALDGCGEFMPSPAANDADPTSIKCAACGCHRNFHRREPDDVPPSAYPRSNQVIEYHPQHRHHPPPPPPPHSPDSASPPPISSSHYGGHQPTHHHYRRHLSTPPPHMLLTLSTAAPPESSHPPPPSSAVAMVSPISRKRFRTKFTQLQKERMFEFAERVGWKLQKQDEDIIREFCDEIGVERGVLKVWVHNNKSTLGKKPSWDHHGNNNISSQNNNATRTHMQVMMKNEPNREGHHHFRTNGSSSSP</sequence>
<dbReference type="EMBL" id="JAXIOK010000018">
    <property type="protein sequence ID" value="KAK4750088.1"/>
    <property type="molecule type" value="Genomic_DNA"/>
</dbReference>
<evidence type="ECO:0000313" key="13">
    <source>
        <dbReference type="Proteomes" id="UP001345219"/>
    </source>
</evidence>
<feature type="domain" description="ZF-HD dimerization-type" evidence="11">
    <location>
        <begin position="62"/>
        <end position="113"/>
    </location>
</feature>
<dbReference type="InterPro" id="IPR006455">
    <property type="entry name" value="Homeodomain_ZF_HD"/>
</dbReference>
<feature type="compositionally biased region" description="Pro residues" evidence="10">
    <location>
        <begin position="140"/>
        <end position="156"/>
    </location>
</feature>
<dbReference type="PANTHER" id="PTHR31948:SF72">
    <property type="entry name" value="ZINC-FINGER HOMEODOMAIN PROTEIN 10"/>
    <property type="match status" value="1"/>
</dbReference>
<dbReference type="GO" id="GO:0003700">
    <property type="term" value="F:DNA-binding transcription factor activity"/>
    <property type="evidence" value="ECO:0007669"/>
    <property type="project" value="TreeGrafter"/>
</dbReference>
<feature type="region of interest" description="Disordered" evidence="10">
    <location>
        <begin position="132"/>
        <end position="207"/>
    </location>
</feature>
<keyword evidence="13" id="KW-1185">Reference proteome</keyword>
<gene>
    <name evidence="12" type="ORF">SAY87_027537</name>
</gene>
<reference evidence="12 13" key="1">
    <citation type="journal article" date="2023" name="Hortic Res">
        <title>Pangenome of water caltrop reveals structural variations and asymmetric subgenome divergence after allopolyploidization.</title>
        <authorList>
            <person name="Zhang X."/>
            <person name="Chen Y."/>
            <person name="Wang L."/>
            <person name="Yuan Y."/>
            <person name="Fang M."/>
            <person name="Shi L."/>
            <person name="Lu R."/>
            <person name="Comes H.P."/>
            <person name="Ma Y."/>
            <person name="Chen Y."/>
            <person name="Huang G."/>
            <person name="Zhou Y."/>
            <person name="Zheng Z."/>
            <person name="Qiu Y."/>
        </authorList>
    </citation>
    <scope>NUCLEOTIDE SEQUENCE [LARGE SCALE GENOMIC DNA]</scope>
    <source>
        <tissue evidence="12">Roots</tissue>
    </source>
</reference>